<dbReference type="EMBL" id="CP034036">
    <property type="protein sequence ID" value="QCR02771.1"/>
    <property type="molecule type" value="Genomic_DNA"/>
</dbReference>
<dbReference type="GO" id="GO:0045892">
    <property type="term" value="P:negative regulation of DNA-templated transcription"/>
    <property type="evidence" value="ECO:0007669"/>
    <property type="project" value="UniProtKB-ARBA"/>
</dbReference>
<dbReference type="Gene3D" id="1.20.58.1000">
    <property type="entry name" value="Metal-sensitive repressor, helix protomer"/>
    <property type="match status" value="1"/>
</dbReference>
<accession>A0A2U1UM02</accession>
<dbReference type="GO" id="GO:0046872">
    <property type="term" value="F:metal ion binding"/>
    <property type="evidence" value="ECO:0007669"/>
    <property type="project" value="InterPro"/>
</dbReference>
<protein>
    <submittedName>
        <fullName evidence="2">Transcriptional regulator</fullName>
    </submittedName>
</protein>
<evidence type="ECO:0000313" key="5">
    <source>
        <dbReference type="Proteomes" id="UP000303847"/>
    </source>
</evidence>
<reference evidence="3 5" key="2">
    <citation type="submission" date="2018-11" db="EMBL/GenBank/DDBJ databases">
        <title>Genome sequences of Brenneria nigrifluens and Brenneria rubrifaciens.</title>
        <authorList>
            <person name="Poret-Peterson A.T."/>
            <person name="McClean A.E."/>
            <person name="Kluepfel D.A."/>
        </authorList>
    </citation>
    <scope>NUCLEOTIDE SEQUENCE [LARGE SCALE GENOMIC DNA]</scope>
    <source>
        <strain evidence="3 5">ATCC 13028</strain>
    </source>
</reference>
<dbReference type="CDD" id="cd10148">
    <property type="entry name" value="CsoR-like_DUF156"/>
    <property type="match status" value="1"/>
</dbReference>
<gene>
    <name evidence="2" type="ORF">DDT54_16880</name>
    <name evidence="3" type="ORF">EH206_00165</name>
</gene>
<comment type="similarity">
    <text evidence="1">Belongs to the FrmR/RcnR family.</text>
</comment>
<dbReference type="PANTHER" id="PTHR33677:SF3">
    <property type="entry name" value="COPPER-SENSING TRANSCRIPTIONAL REPRESSOR RICR"/>
    <property type="match status" value="1"/>
</dbReference>
<reference evidence="2 4" key="1">
    <citation type="submission" date="2018-04" db="EMBL/GenBank/DDBJ databases">
        <title>Brenneria corticis sp.nov.</title>
        <authorList>
            <person name="Li Y."/>
        </authorList>
    </citation>
    <scope>NUCLEOTIDE SEQUENCE [LARGE SCALE GENOMIC DNA]</scope>
    <source>
        <strain evidence="2 4">LMG 2694</strain>
    </source>
</reference>
<name>A0A2U1UM02_9GAMM</name>
<dbReference type="EMBL" id="QDKK01000030">
    <property type="protein sequence ID" value="PWC22651.1"/>
    <property type="molecule type" value="Genomic_DNA"/>
</dbReference>
<evidence type="ECO:0000313" key="3">
    <source>
        <dbReference type="EMBL" id="QCR02771.1"/>
    </source>
</evidence>
<evidence type="ECO:0000256" key="1">
    <source>
        <dbReference type="ARBA" id="ARBA00005260"/>
    </source>
</evidence>
<dbReference type="GO" id="GO:0003677">
    <property type="term" value="F:DNA binding"/>
    <property type="evidence" value="ECO:0007669"/>
    <property type="project" value="InterPro"/>
</dbReference>
<dbReference type="AlphaFoldDB" id="A0A2U1UM02"/>
<dbReference type="Pfam" id="PF02583">
    <property type="entry name" value="Trns_repr_metal"/>
    <property type="match status" value="1"/>
</dbReference>
<proteinExistence type="inferred from homology"/>
<sequence>MRQKKPIRTSSATPSKVSALTSSRKCEFCAASDEAANNVDARDERRVVQPRKKALLNRLSRINGQVNGIAQMIEQDRYCVDILNQISAARSALNAVANQLLADHTNGCVRKAVLEDGGEEAIAELLQVIQRMR</sequence>
<dbReference type="Proteomes" id="UP000303847">
    <property type="component" value="Chromosome"/>
</dbReference>
<dbReference type="InterPro" id="IPR038390">
    <property type="entry name" value="Metal_Tscrpt_repr_sf"/>
</dbReference>
<dbReference type="InterPro" id="IPR003735">
    <property type="entry name" value="Metal_Tscrpt_repr"/>
</dbReference>
<dbReference type="Proteomes" id="UP000295985">
    <property type="component" value="Unassembled WGS sequence"/>
</dbReference>
<organism evidence="2 4">
    <name type="scientific">Brenneria nigrifluens DSM 30175 = ATCC 13028</name>
    <dbReference type="NCBI Taxonomy" id="1121120"/>
    <lineage>
        <taxon>Bacteria</taxon>
        <taxon>Pseudomonadati</taxon>
        <taxon>Pseudomonadota</taxon>
        <taxon>Gammaproteobacteria</taxon>
        <taxon>Enterobacterales</taxon>
        <taxon>Pectobacteriaceae</taxon>
        <taxon>Brenneria</taxon>
    </lineage>
</organism>
<evidence type="ECO:0000313" key="2">
    <source>
        <dbReference type="EMBL" id="PWC22651.1"/>
    </source>
</evidence>
<keyword evidence="5" id="KW-1185">Reference proteome</keyword>
<evidence type="ECO:0000313" key="4">
    <source>
        <dbReference type="Proteomes" id="UP000295985"/>
    </source>
</evidence>
<dbReference type="PANTHER" id="PTHR33677">
    <property type="entry name" value="TRANSCRIPTIONAL REPRESSOR FRMR-RELATED"/>
    <property type="match status" value="1"/>
</dbReference>
<dbReference type="OrthoDB" id="9806052at2"/>